<accession>A0ABY8U4U6</accession>
<proteinExistence type="predicted"/>
<reference evidence="2 3" key="1">
    <citation type="submission" date="2023-05" db="EMBL/GenBank/DDBJ databases">
        <title>A 100% complete, gapless, phased diploid assembly of the Scenedesmus obliquus UTEX 3031 genome.</title>
        <authorList>
            <person name="Biondi T.C."/>
            <person name="Hanschen E.R."/>
            <person name="Kwon T."/>
            <person name="Eng W."/>
            <person name="Kruse C.P.S."/>
            <person name="Koehler S.I."/>
            <person name="Kunde Y."/>
            <person name="Gleasner C.D."/>
            <person name="You Mak K.T."/>
            <person name="Polle J."/>
            <person name="Hovde B.T."/>
            <person name="Starkenburg S.R."/>
        </authorList>
    </citation>
    <scope>NUCLEOTIDE SEQUENCE [LARGE SCALE GENOMIC DNA]</scope>
    <source>
        <strain evidence="2 3">DOE0152z</strain>
    </source>
</reference>
<feature type="region of interest" description="Disordered" evidence="1">
    <location>
        <begin position="83"/>
        <end position="102"/>
    </location>
</feature>
<evidence type="ECO:0000256" key="1">
    <source>
        <dbReference type="SAM" id="MobiDB-lite"/>
    </source>
</evidence>
<name>A0ABY8U4U6_TETOB</name>
<keyword evidence="3" id="KW-1185">Reference proteome</keyword>
<evidence type="ECO:0000313" key="3">
    <source>
        <dbReference type="Proteomes" id="UP001244341"/>
    </source>
</evidence>
<organism evidence="2 3">
    <name type="scientific">Tetradesmus obliquus</name>
    <name type="common">Green alga</name>
    <name type="synonym">Acutodesmus obliquus</name>
    <dbReference type="NCBI Taxonomy" id="3088"/>
    <lineage>
        <taxon>Eukaryota</taxon>
        <taxon>Viridiplantae</taxon>
        <taxon>Chlorophyta</taxon>
        <taxon>core chlorophytes</taxon>
        <taxon>Chlorophyceae</taxon>
        <taxon>CS clade</taxon>
        <taxon>Sphaeropleales</taxon>
        <taxon>Scenedesmaceae</taxon>
        <taxon>Tetradesmus</taxon>
    </lineage>
</organism>
<gene>
    <name evidence="2" type="ORF">OEZ85_013162</name>
</gene>
<evidence type="ECO:0000313" key="2">
    <source>
        <dbReference type="EMBL" id="WIA16481.1"/>
    </source>
</evidence>
<protein>
    <submittedName>
        <fullName evidence="2">Uncharacterized protein</fullName>
    </submittedName>
</protein>
<dbReference type="EMBL" id="CP126214">
    <property type="protein sequence ID" value="WIA16481.1"/>
    <property type="molecule type" value="Genomic_DNA"/>
</dbReference>
<dbReference type="Proteomes" id="UP001244341">
    <property type="component" value="Chromosome 7b"/>
</dbReference>
<sequence>MSYASAVKASFSFPAKYGWFLAGWAYLCTWTNVPPAGMREIGIEEWNATPAPYLLHPDHHPKLWGRCPDDSTVENVREQLFAKHGAKDYSPSHPHEKAGGHH</sequence>
<feature type="compositionally biased region" description="Basic and acidic residues" evidence="1">
    <location>
        <begin position="93"/>
        <end position="102"/>
    </location>
</feature>